<evidence type="ECO:0000256" key="2">
    <source>
        <dbReference type="ARBA" id="ARBA00007832"/>
    </source>
</evidence>
<evidence type="ECO:0000256" key="3">
    <source>
        <dbReference type="SAM" id="MobiDB-lite"/>
    </source>
</evidence>
<dbReference type="PANTHER" id="PTHR34384">
    <property type="entry name" value="L-2,3-DIAMINOPROPANOATE--CITRATE LIGASE"/>
    <property type="match status" value="1"/>
</dbReference>
<comment type="pathway">
    <text evidence="1">Siderophore biosynthesis.</text>
</comment>
<evidence type="ECO:0000256" key="1">
    <source>
        <dbReference type="ARBA" id="ARBA00004924"/>
    </source>
</evidence>
<evidence type="ECO:0000259" key="5">
    <source>
        <dbReference type="Pfam" id="PF06276"/>
    </source>
</evidence>
<dbReference type="Pfam" id="PF04183">
    <property type="entry name" value="IucA_IucC"/>
    <property type="match status" value="2"/>
</dbReference>
<dbReference type="RefSeq" id="WP_189172017.1">
    <property type="nucleotide sequence ID" value="NZ_BMQB01000012.1"/>
</dbReference>
<feature type="domain" description="Aerobactin siderophore biosynthesis IucA/IucC N-terminal" evidence="4">
    <location>
        <begin position="176"/>
        <end position="219"/>
    </location>
</feature>
<dbReference type="GO" id="GO:0016881">
    <property type="term" value="F:acid-amino acid ligase activity"/>
    <property type="evidence" value="ECO:0007669"/>
    <property type="project" value="UniProtKB-ARBA"/>
</dbReference>
<proteinExistence type="inferred from homology"/>
<dbReference type="Pfam" id="PF06276">
    <property type="entry name" value="FhuF"/>
    <property type="match status" value="1"/>
</dbReference>
<evidence type="ECO:0000313" key="6">
    <source>
        <dbReference type="EMBL" id="GGK08483.1"/>
    </source>
</evidence>
<feature type="region of interest" description="Disordered" evidence="3">
    <location>
        <begin position="81"/>
        <end position="117"/>
    </location>
</feature>
<comment type="similarity">
    <text evidence="2">Belongs to the IucA/IucC family.</text>
</comment>
<gene>
    <name evidence="6" type="ORF">GCM10010123_43030</name>
</gene>
<dbReference type="EMBL" id="BMQB01000012">
    <property type="protein sequence ID" value="GGK08483.1"/>
    <property type="molecule type" value="Genomic_DNA"/>
</dbReference>
<dbReference type="InterPro" id="IPR007310">
    <property type="entry name" value="Aerobactin_biosyn_IucA/IucC_N"/>
</dbReference>
<reference evidence="6" key="1">
    <citation type="journal article" date="2014" name="Int. J. Syst. Evol. Microbiol.">
        <title>Complete genome sequence of Corynebacterium casei LMG S-19264T (=DSM 44701T), isolated from a smear-ripened cheese.</title>
        <authorList>
            <consortium name="US DOE Joint Genome Institute (JGI-PGF)"/>
            <person name="Walter F."/>
            <person name="Albersmeier A."/>
            <person name="Kalinowski J."/>
            <person name="Ruckert C."/>
        </authorList>
    </citation>
    <scope>NUCLEOTIDE SEQUENCE</scope>
    <source>
        <strain evidence="6">JCM 3090</strain>
    </source>
</reference>
<keyword evidence="7" id="KW-1185">Reference proteome</keyword>
<feature type="domain" description="Aerobactin siderophore biosynthesis IucA/IucC N-terminal" evidence="4">
    <location>
        <begin position="232"/>
        <end position="359"/>
    </location>
</feature>
<comment type="caution">
    <text evidence="6">The sequence shown here is derived from an EMBL/GenBank/DDBJ whole genome shotgun (WGS) entry which is preliminary data.</text>
</comment>
<dbReference type="Proteomes" id="UP000649739">
    <property type="component" value="Unassembled WGS sequence"/>
</dbReference>
<dbReference type="Gene3D" id="1.10.510.40">
    <property type="match status" value="1"/>
</dbReference>
<dbReference type="PANTHER" id="PTHR34384:SF5">
    <property type="entry name" value="L-2,3-DIAMINOPROPANOATE--CITRATE LIGASE"/>
    <property type="match status" value="1"/>
</dbReference>
<feature type="domain" description="Aerobactin siderophore biosynthesis IucA/IucC-like C-terminal" evidence="5">
    <location>
        <begin position="384"/>
        <end position="528"/>
    </location>
</feature>
<dbReference type="GO" id="GO:0019290">
    <property type="term" value="P:siderophore biosynthetic process"/>
    <property type="evidence" value="ECO:0007669"/>
    <property type="project" value="InterPro"/>
</dbReference>
<name>A0A8J3FCZ9_9ACTN</name>
<sequence length="546" mass="55167">MDGPVERARAAVLGRLWSALRREPLDFVVGVRVAGGTAELTLRDGRVLRGPAPAPFGPHPPGLAVTLTGPATTDRAIAADHAAGADRTGAPDRTTGPNRLDGPNRSDRTDASGGGAVLDDPAALVRELPVAGRERFAEELGDSVANLALAYAEAPPPPTLGALAAMPAADAAVLGEQLVVAGHPLHPGCRTRLGMSAAEVRAYAPEHRPVVPVRWWAVPAGRWWSPAGLPPLLPVHPWQEAHVLGRYGGLLSPTDRVTAARPLMSLRTVAADGRTHLKLAVDVQMTSAVRRVSAAAVHNGPLLSGLVAGLAPAGFGVLAEDAGGAVCVGGEPVPALAVLRRAAPVGPAGSVVLPLAALSADGAPGRPPLAVQAARAAYGGDPVAFLRALLRVLLPPLAALLRAGVALEAHGQNTLVVLAAGRPVGLRYRDFGGVRVSAARLAAAGVAAPPLRGAVPCDDPAVLRTTVAAAAGVVVGELVAVLGRAGAEPGRCWAAVGGELAAAFAGADRAALLAAPVPVKATTAMRLAGDPLAERWAAMPYGWEGP</sequence>
<dbReference type="AlphaFoldDB" id="A0A8J3FCZ9"/>
<protein>
    <submittedName>
        <fullName evidence="6">Iron transporter</fullName>
    </submittedName>
</protein>
<evidence type="ECO:0000259" key="4">
    <source>
        <dbReference type="Pfam" id="PF04183"/>
    </source>
</evidence>
<evidence type="ECO:0000313" key="7">
    <source>
        <dbReference type="Proteomes" id="UP000649739"/>
    </source>
</evidence>
<dbReference type="Gene3D" id="6.10.250.3370">
    <property type="match status" value="1"/>
</dbReference>
<dbReference type="InterPro" id="IPR022770">
    <property type="entry name" value="IucA/IucC-like_C"/>
</dbReference>
<dbReference type="InterPro" id="IPR037455">
    <property type="entry name" value="LucA/IucC-like"/>
</dbReference>
<reference evidence="6" key="2">
    <citation type="submission" date="2020-09" db="EMBL/GenBank/DDBJ databases">
        <authorList>
            <person name="Sun Q."/>
            <person name="Ohkuma M."/>
        </authorList>
    </citation>
    <scope>NUCLEOTIDE SEQUENCE</scope>
    <source>
        <strain evidence="6">JCM 3090</strain>
    </source>
</reference>
<organism evidence="6 7">
    <name type="scientific">Pilimelia anulata</name>
    <dbReference type="NCBI Taxonomy" id="53371"/>
    <lineage>
        <taxon>Bacteria</taxon>
        <taxon>Bacillati</taxon>
        <taxon>Actinomycetota</taxon>
        <taxon>Actinomycetes</taxon>
        <taxon>Micromonosporales</taxon>
        <taxon>Micromonosporaceae</taxon>
        <taxon>Pilimelia</taxon>
    </lineage>
</organism>
<accession>A0A8J3FCZ9</accession>